<evidence type="ECO:0000313" key="4">
    <source>
        <dbReference type="Proteomes" id="UP000190042"/>
    </source>
</evidence>
<keyword evidence="4" id="KW-1185">Reference proteome</keyword>
<name>A0A1T4XET3_9BACL</name>
<protein>
    <submittedName>
        <fullName evidence="3">Transcriptional regulator, contains XRE-family HTH domain</fullName>
    </submittedName>
</protein>
<dbReference type="Pfam" id="PF01381">
    <property type="entry name" value="HTH_3"/>
    <property type="match status" value="1"/>
</dbReference>
<evidence type="ECO:0000256" key="1">
    <source>
        <dbReference type="ARBA" id="ARBA00023125"/>
    </source>
</evidence>
<keyword evidence="1" id="KW-0238">DNA-binding</keyword>
<dbReference type="PANTHER" id="PTHR46558:SF11">
    <property type="entry name" value="HTH-TYPE TRANSCRIPTIONAL REGULATOR XRE"/>
    <property type="match status" value="1"/>
</dbReference>
<dbReference type="CDD" id="cd00093">
    <property type="entry name" value="HTH_XRE"/>
    <property type="match status" value="1"/>
</dbReference>
<dbReference type="Gene3D" id="1.10.260.40">
    <property type="entry name" value="lambda repressor-like DNA-binding domains"/>
    <property type="match status" value="1"/>
</dbReference>
<organism evidence="3 4">
    <name type="scientific">Sporosarcina newyorkensis</name>
    <dbReference type="NCBI Taxonomy" id="759851"/>
    <lineage>
        <taxon>Bacteria</taxon>
        <taxon>Bacillati</taxon>
        <taxon>Bacillota</taxon>
        <taxon>Bacilli</taxon>
        <taxon>Bacillales</taxon>
        <taxon>Caryophanaceae</taxon>
        <taxon>Sporosarcina</taxon>
    </lineage>
</organism>
<evidence type="ECO:0000259" key="2">
    <source>
        <dbReference type="PROSITE" id="PS50943"/>
    </source>
</evidence>
<dbReference type="PROSITE" id="PS50943">
    <property type="entry name" value="HTH_CROC1"/>
    <property type="match status" value="1"/>
</dbReference>
<dbReference type="InterPro" id="IPR001387">
    <property type="entry name" value="Cro/C1-type_HTH"/>
</dbReference>
<accession>A0A1T4XET3</accession>
<proteinExistence type="predicted"/>
<dbReference type="RefSeq" id="WP_245799410.1">
    <property type="nucleotide sequence ID" value="NZ_FUYJ01000001.1"/>
</dbReference>
<gene>
    <name evidence="3" type="ORF">SAMN04244570_0549</name>
</gene>
<dbReference type="Proteomes" id="UP000190042">
    <property type="component" value="Unassembled WGS sequence"/>
</dbReference>
<dbReference type="SMART" id="SM00530">
    <property type="entry name" value="HTH_XRE"/>
    <property type="match status" value="1"/>
</dbReference>
<reference evidence="4" key="1">
    <citation type="submission" date="2017-02" db="EMBL/GenBank/DDBJ databases">
        <authorList>
            <person name="Varghese N."/>
            <person name="Submissions S."/>
        </authorList>
    </citation>
    <scope>NUCLEOTIDE SEQUENCE [LARGE SCALE GENOMIC DNA]</scope>
    <source>
        <strain evidence="4">DSM 23966</strain>
    </source>
</reference>
<dbReference type="AlphaFoldDB" id="A0A1T4XET3"/>
<dbReference type="SUPFAM" id="SSF47413">
    <property type="entry name" value="lambda repressor-like DNA-binding domains"/>
    <property type="match status" value="1"/>
</dbReference>
<dbReference type="EMBL" id="FUYJ01000001">
    <property type="protein sequence ID" value="SKA87698.1"/>
    <property type="molecule type" value="Genomic_DNA"/>
</dbReference>
<dbReference type="InterPro" id="IPR010982">
    <property type="entry name" value="Lambda_DNA-bd_dom_sf"/>
</dbReference>
<sequence>MVIQLFQKVITISIGERIKTKRKQSKLTQTNLGSLVNVSSQVISNWERGYSDPNHDDVARLALALTCSTEYLHGLTNNKFSNEDVIAVGQEIILSVEEVKLFNELKKYPVIFHDMASDPEKKVKELIKLYKIRQMFLEDDDEDYRNEFGELEN</sequence>
<dbReference type="PANTHER" id="PTHR46558">
    <property type="entry name" value="TRACRIPTIONAL REGULATORY PROTEIN-RELATED-RELATED"/>
    <property type="match status" value="1"/>
</dbReference>
<evidence type="ECO:0000313" key="3">
    <source>
        <dbReference type="EMBL" id="SKA87698.1"/>
    </source>
</evidence>
<dbReference type="GO" id="GO:0003677">
    <property type="term" value="F:DNA binding"/>
    <property type="evidence" value="ECO:0007669"/>
    <property type="project" value="UniProtKB-KW"/>
</dbReference>
<feature type="domain" description="HTH cro/C1-type" evidence="2">
    <location>
        <begin position="18"/>
        <end position="72"/>
    </location>
</feature>